<dbReference type="Proteomes" id="UP000036027">
    <property type="component" value="Unassembled WGS sequence"/>
</dbReference>
<protein>
    <submittedName>
        <fullName evidence="1">Uncharacterized protein</fullName>
    </submittedName>
</protein>
<gene>
    <name evidence="1" type="ORF">PL75_03435</name>
</gene>
<comment type="caution">
    <text evidence="1">The sequence shown here is derived from an EMBL/GenBank/DDBJ whole genome shotgun (WGS) entry which is preliminary data.</text>
</comment>
<dbReference type="STRING" id="1470200.PL75_03435"/>
<reference evidence="1 2" key="1">
    <citation type="submission" date="2014-11" db="EMBL/GenBank/DDBJ databases">
        <title>Genome of a novel goose pathogen.</title>
        <authorList>
            <person name="Hansen C.M."/>
            <person name="Hueffer K."/>
            <person name="Choi S.C."/>
        </authorList>
    </citation>
    <scope>NUCLEOTIDE SEQUENCE [LARGE SCALE GENOMIC DNA]</scope>
    <source>
        <strain evidence="1 2">KH1503</strain>
    </source>
</reference>
<keyword evidence="2" id="KW-1185">Reference proteome</keyword>
<dbReference type="AlphaFoldDB" id="A0A0J0YT65"/>
<name>A0A0J0YT65_9NEIS</name>
<accession>A0A0J0YT65</accession>
<evidence type="ECO:0000313" key="2">
    <source>
        <dbReference type="Proteomes" id="UP000036027"/>
    </source>
</evidence>
<dbReference type="PATRIC" id="fig|1470200.3.peg.1800"/>
<dbReference type="RefSeq" id="WP_047760519.1">
    <property type="nucleotide sequence ID" value="NZ_CP091510.1"/>
</dbReference>
<proteinExistence type="predicted"/>
<dbReference type="EMBL" id="JTDO01000004">
    <property type="protein sequence ID" value="KLT73286.1"/>
    <property type="molecule type" value="Genomic_DNA"/>
</dbReference>
<evidence type="ECO:0000313" key="1">
    <source>
        <dbReference type="EMBL" id="KLT73286.1"/>
    </source>
</evidence>
<organism evidence="1 2">
    <name type="scientific">Neisseria arctica</name>
    <dbReference type="NCBI Taxonomy" id="1470200"/>
    <lineage>
        <taxon>Bacteria</taxon>
        <taxon>Pseudomonadati</taxon>
        <taxon>Pseudomonadota</taxon>
        <taxon>Betaproteobacteria</taxon>
        <taxon>Neisseriales</taxon>
        <taxon>Neisseriaceae</taxon>
        <taxon>Neisseria</taxon>
    </lineage>
</organism>
<sequence>MIYRGGGIKPNKDEQIDIELYCRVNLQSLLAYNSKSAFHNIRVLCDTILVFARQVNNPLLIKMHDRCLKQMQDYDVDAKTTEAERREYFKNLIALINYFCNSIGQYTVKAYTDAGSVAGNHVSKYLFKAIMGEPEQLKQMVKDILNGLSLTQASTKYGLIVEHVKICFYRIVGSLFLLERDFTNMAEPDNLQAVRKSKQRYLDMLDLVGQVAEKAA</sequence>